<sequence>MAQALFDAAHPLEEYLRESGESSMLIPGISAEFEQEIDPNYGIFDDAPPDEFELDWYPPIVLELLKLVQTTASLAKSQTSTSSFIERFKYNVISSSLLELSLPTTHPQRTHRPQRIPGNLQHSRNSSIELDNPPGPSISLPEHSYGPISIGALLAALFFSVGYPFLAFLSMAAASFFLYNAISTTDTPKYDISLSLDALDDLVGANDTWDSVVQDAMSFLDKEDRNLHNSTGPSSPSPVRVALHSCLQTTHTQCDNIRHIFSALTSPTNLSQLSEMYAPPSPVTTGGFNPEHSRPTSVHSLPSSSRSTFTPTTPQNKRATWTGSYSNLAHAGSPTSSIFRRRERRKSNISDVFQASSAPTSPFVNLSESNLQDTQDDSIPATSAEDQLFPISAQFGAAALDLQRNRRSGGMEAFRMPPASYFSPDQRSPRSTRNSMMASSKFTKPQPSRHPLSHLALNNSLQNTLAARRHACSHLLALRFGDDEDDGYWEDVRSVMGLLSSALIDGYSRLAEALTEMEQQNLRDQNPTPVTSMSPGSEIDVAEFAGTDAADSPLVGKWPKSANRVSFAPMPNNISRFAAHVAAISSALEDARDHLEECVAALKADPACAANESPSKGRRHRRMLSAGPPEVEEPQALQAYERLRRELGLALRECERGRGQLLDIINPPLMPSEDEEEFDDLPGLAHDASDDSDKADPASPYDDEAEAAPRDRSAVVATAGGEGSGPLMDDATAHLLLAASTQSLPLPGIEEVFEADTGAKAAFKREKSSLSREERIKLAKARRESGMGLAIGGGDADGTGAIAMEKWGPGGEVVQELKDVIWKVGERRRAMTAANSAPLADVPSESLASEEPPSEPIQLATFESS</sequence>
<feature type="compositionally biased region" description="Polar residues" evidence="1">
    <location>
        <begin position="315"/>
        <end position="338"/>
    </location>
</feature>
<evidence type="ECO:0000313" key="4">
    <source>
        <dbReference type="Proteomes" id="UP000054270"/>
    </source>
</evidence>
<feature type="compositionally biased region" description="Polar residues" evidence="1">
    <location>
        <begin position="349"/>
        <end position="373"/>
    </location>
</feature>
<name>A0A0D2LKJ3_HYPSF</name>
<feature type="transmembrane region" description="Helical" evidence="2">
    <location>
        <begin position="152"/>
        <end position="179"/>
    </location>
</feature>
<feature type="region of interest" description="Disordered" evidence="1">
    <location>
        <begin position="411"/>
        <end position="450"/>
    </location>
</feature>
<evidence type="ECO:0000256" key="1">
    <source>
        <dbReference type="SAM" id="MobiDB-lite"/>
    </source>
</evidence>
<feature type="region of interest" description="Disordered" evidence="1">
    <location>
        <begin position="664"/>
        <end position="726"/>
    </location>
</feature>
<reference evidence="4" key="1">
    <citation type="submission" date="2014-04" db="EMBL/GenBank/DDBJ databases">
        <title>Evolutionary Origins and Diversification of the Mycorrhizal Mutualists.</title>
        <authorList>
            <consortium name="DOE Joint Genome Institute"/>
            <consortium name="Mycorrhizal Genomics Consortium"/>
            <person name="Kohler A."/>
            <person name="Kuo A."/>
            <person name="Nagy L.G."/>
            <person name="Floudas D."/>
            <person name="Copeland A."/>
            <person name="Barry K.W."/>
            <person name="Cichocki N."/>
            <person name="Veneault-Fourrey C."/>
            <person name="LaButti K."/>
            <person name="Lindquist E.A."/>
            <person name="Lipzen A."/>
            <person name="Lundell T."/>
            <person name="Morin E."/>
            <person name="Murat C."/>
            <person name="Riley R."/>
            <person name="Ohm R."/>
            <person name="Sun H."/>
            <person name="Tunlid A."/>
            <person name="Henrissat B."/>
            <person name="Grigoriev I.V."/>
            <person name="Hibbett D.S."/>
            <person name="Martin F."/>
        </authorList>
    </citation>
    <scope>NUCLEOTIDE SEQUENCE [LARGE SCALE GENOMIC DNA]</scope>
    <source>
        <strain evidence="4">FD-334 SS-4</strain>
    </source>
</reference>
<dbReference type="Proteomes" id="UP000054270">
    <property type="component" value="Unassembled WGS sequence"/>
</dbReference>
<feature type="compositionally biased region" description="Polar residues" evidence="1">
    <location>
        <begin position="120"/>
        <end position="129"/>
    </location>
</feature>
<keyword evidence="2" id="KW-0472">Membrane</keyword>
<feature type="region of interest" description="Disordered" evidence="1">
    <location>
        <begin position="273"/>
        <end position="378"/>
    </location>
</feature>
<gene>
    <name evidence="3" type="ORF">HYPSUDRAFT_197735</name>
</gene>
<feature type="compositionally biased region" description="Low complexity" evidence="1">
    <location>
        <begin position="302"/>
        <end position="314"/>
    </location>
</feature>
<dbReference type="STRING" id="945553.A0A0D2LKJ3"/>
<dbReference type="AlphaFoldDB" id="A0A0D2LKJ3"/>
<evidence type="ECO:0000256" key="2">
    <source>
        <dbReference type="SAM" id="Phobius"/>
    </source>
</evidence>
<dbReference type="EMBL" id="KN817522">
    <property type="protein sequence ID" value="KJA28232.1"/>
    <property type="molecule type" value="Genomic_DNA"/>
</dbReference>
<evidence type="ECO:0000313" key="3">
    <source>
        <dbReference type="EMBL" id="KJA28232.1"/>
    </source>
</evidence>
<accession>A0A0D2LKJ3</accession>
<feature type="region of interest" description="Disordered" evidence="1">
    <location>
        <begin position="832"/>
        <end position="865"/>
    </location>
</feature>
<dbReference type="OMA" id="QISEMYA"/>
<dbReference type="OrthoDB" id="21151at2759"/>
<organism evidence="3 4">
    <name type="scientific">Hypholoma sublateritium (strain FD-334 SS-4)</name>
    <dbReference type="NCBI Taxonomy" id="945553"/>
    <lineage>
        <taxon>Eukaryota</taxon>
        <taxon>Fungi</taxon>
        <taxon>Dikarya</taxon>
        <taxon>Basidiomycota</taxon>
        <taxon>Agaricomycotina</taxon>
        <taxon>Agaricomycetes</taxon>
        <taxon>Agaricomycetidae</taxon>
        <taxon>Agaricales</taxon>
        <taxon>Agaricineae</taxon>
        <taxon>Strophariaceae</taxon>
        <taxon>Hypholoma</taxon>
    </lineage>
</organism>
<feature type="compositionally biased region" description="Basic and acidic residues" evidence="1">
    <location>
        <begin position="687"/>
        <end position="696"/>
    </location>
</feature>
<feature type="region of interest" description="Disordered" evidence="1">
    <location>
        <begin position="104"/>
        <end position="136"/>
    </location>
</feature>
<keyword evidence="2" id="KW-1133">Transmembrane helix</keyword>
<keyword evidence="2" id="KW-0812">Transmembrane</keyword>
<keyword evidence="4" id="KW-1185">Reference proteome</keyword>
<protein>
    <submittedName>
        <fullName evidence="3">Uncharacterized protein</fullName>
    </submittedName>
</protein>
<feature type="compositionally biased region" description="Polar residues" evidence="1">
    <location>
        <begin position="423"/>
        <end position="446"/>
    </location>
</feature>
<feature type="region of interest" description="Disordered" evidence="1">
    <location>
        <begin position="608"/>
        <end position="635"/>
    </location>
</feature>
<proteinExistence type="predicted"/>